<dbReference type="Pfam" id="PF19403">
    <property type="entry name" value="SpaA_2"/>
    <property type="match status" value="2"/>
</dbReference>
<feature type="domain" description="SpaA-like prealbumin fold" evidence="2">
    <location>
        <begin position="1222"/>
        <end position="1308"/>
    </location>
</feature>
<dbReference type="InterPro" id="IPR045826">
    <property type="entry name" value="SpaA_PFL_dom_2"/>
</dbReference>
<feature type="domain" description="SpaA-like prealbumin fold" evidence="2">
    <location>
        <begin position="340"/>
        <end position="426"/>
    </location>
</feature>
<evidence type="ECO:0000313" key="4">
    <source>
        <dbReference type="Proteomes" id="UP000179183"/>
    </source>
</evidence>
<feature type="domain" description="SpaA-like prealbumin fold" evidence="2">
    <location>
        <begin position="248"/>
        <end position="333"/>
    </location>
</feature>
<feature type="domain" description="SpaA-like prealbumin fold" evidence="1">
    <location>
        <begin position="826"/>
        <end position="907"/>
    </location>
</feature>
<evidence type="ECO:0000259" key="1">
    <source>
        <dbReference type="Pfam" id="PF19403"/>
    </source>
</evidence>
<feature type="domain" description="SpaA-like prealbumin fold" evidence="2">
    <location>
        <begin position="438"/>
        <end position="506"/>
    </location>
</feature>
<organism evidence="3 4">
    <name type="scientific">Candidatus Staskawiczbacteria bacterium RIFCSPHIGHO2_02_FULL_33_16</name>
    <dbReference type="NCBI Taxonomy" id="1802204"/>
    <lineage>
        <taxon>Bacteria</taxon>
        <taxon>Candidatus Staskawicziibacteriota</taxon>
    </lineage>
</organism>
<comment type="caution">
    <text evidence="3">The sequence shown here is derived from an EMBL/GenBank/DDBJ whole genome shotgun (WGS) entry which is preliminary data.</text>
</comment>
<gene>
    <name evidence="3" type="ORF">A3D34_03465</name>
</gene>
<accession>A0A1G2HTG5</accession>
<evidence type="ECO:0008006" key="5">
    <source>
        <dbReference type="Google" id="ProtNLM"/>
    </source>
</evidence>
<feature type="domain" description="SpaA-like prealbumin fold" evidence="2">
    <location>
        <begin position="1409"/>
        <end position="1502"/>
    </location>
</feature>
<proteinExistence type="predicted"/>
<feature type="domain" description="SpaA-like prealbumin fold" evidence="2">
    <location>
        <begin position="529"/>
        <end position="614"/>
    </location>
</feature>
<feature type="domain" description="SpaA-like prealbumin fold" evidence="2">
    <location>
        <begin position="1128"/>
        <end position="1214"/>
    </location>
</feature>
<feature type="domain" description="SpaA-like prealbumin fold" evidence="2">
    <location>
        <begin position="1031"/>
        <end position="1118"/>
    </location>
</feature>
<dbReference type="Pfam" id="PF24514">
    <property type="entry name" value="SpaA_4"/>
    <property type="match status" value="11"/>
</dbReference>
<dbReference type="InterPro" id="IPR055371">
    <property type="entry name" value="SpaA_PFL_dom_4"/>
</dbReference>
<reference evidence="3 4" key="1">
    <citation type="journal article" date="2016" name="Nat. Commun.">
        <title>Thousands of microbial genomes shed light on interconnected biogeochemical processes in an aquifer system.</title>
        <authorList>
            <person name="Anantharaman K."/>
            <person name="Brown C.T."/>
            <person name="Hug L.A."/>
            <person name="Sharon I."/>
            <person name="Castelle C.J."/>
            <person name="Probst A.J."/>
            <person name="Thomas B.C."/>
            <person name="Singh A."/>
            <person name="Wilkins M.J."/>
            <person name="Karaoz U."/>
            <person name="Brodie E.L."/>
            <person name="Williams K.H."/>
            <person name="Hubbard S.S."/>
            <person name="Banfield J.F."/>
        </authorList>
    </citation>
    <scope>NUCLEOTIDE SEQUENCE [LARGE SCALE GENOMIC DNA]</scope>
</reference>
<feature type="domain" description="SpaA-like prealbumin fold" evidence="2">
    <location>
        <begin position="922"/>
        <end position="1022"/>
    </location>
</feature>
<dbReference type="Proteomes" id="UP000179183">
    <property type="component" value="Unassembled WGS sequence"/>
</dbReference>
<evidence type="ECO:0000313" key="3">
    <source>
        <dbReference type="EMBL" id="OGZ65725.1"/>
    </source>
</evidence>
<feature type="domain" description="SpaA-like prealbumin fold" evidence="2">
    <location>
        <begin position="625"/>
        <end position="725"/>
    </location>
</feature>
<feature type="domain" description="SpaA-like prealbumin fold" evidence="1">
    <location>
        <begin position="732"/>
        <end position="816"/>
    </location>
</feature>
<protein>
    <recommendedName>
        <fullName evidence="5">Ig-like domain-containing protein</fullName>
    </recommendedName>
</protein>
<evidence type="ECO:0000259" key="2">
    <source>
        <dbReference type="Pfam" id="PF24514"/>
    </source>
</evidence>
<name>A0A1G2HTG5_9BACT</name>
<dbReference type="EMBL" id="MHOQ01000039">
    <property type="protein sequence ID" value="OGZ65725.1"/>
    <property type="molecule type" value="Genomic_DNA"/>
</dbReference>
<feature type="domain" description="SpaA-like prealbumin fold" evidence="2">
    <location>
        <begin position="147"/>
        <end position="237"/>
    </location>
</feature>
<sequence length="1626" mass="170418">MIRYFFKKIIFITALFVLVFGAFIIEAENVDTFSSVGITTGSIKIVKNTTGGNGGSFTFTSANVSLNNFFGPSNPLIIAGFNGSTFRIAPDLVPGSNYNIIENPQSGWNLSGASCDNGTLSNIVVVAGQTTTCTFSNTSTSSGTGSIKVVKKTVGNNGIFSFNASINLGLISIGTTGTSAGGSGFWNISGLIPGAKYSISEIVPSGWDLTSSSCTNGTTSSINVVANQETVCTFNNTYNQNSSTKGSIKIVKNITSGVDRTFGFTNNFGVTSFRTVNRTGFQTVSGLDPGSNYSISELVPNNWTLTSSSCTNGTINNIIVNAGQTTTCTFTNKYTAPGFIKIVKKTTGGNGTFSFISSFGVKSLTTSSGTASKTVSGLIPSGQGINYDIEEIPKTNWTLTSVSCNNGTIDNIIVVSGQTTTCTFSNKYSPPPPTTGSIKIVKNATGGNSKFDFFSNFGVNTLTTISGTASKTITGLAPGSNYNIKETVPANWDLTSSSCDRGTPDAIEVVAGQITSCTFNNKLSSNGSIKIIKKTTDGDGTFSFTSNFGVNSLTTSSGTGIEIIFNLTPGSGYNIKETVPSNWTLTSSSCDNGSLITAIKVVAGKTTSCTFNNKYTAPPPTTGSIKVVKKTTGGNGSYKKFDYNSNFGINSLTTDGFGTAEKTISNLATGSNYNILELLPDNWTLVGEFCDSGTPNDSSDDTVPSDDNKIIVVVGQTTTCTFTNKYTPPPTLRLKKSVSGGTAAPYNWQLTATSSSGTFTDGGNSLIFHSVTAGIPYTLTESSVNNYYAGSWSCDGGSLSLNIITLIAGQKVTCTITNTYAIDSNSPKLTIKKIIDNTAGGTTSASSAFAPYQAGTNTLKLDTPTPLVPGTYTITEKTVANYNASYSGACQGGSVVLKNGDNIICTITNTYSPNSSTKGSIKVVKKTADGNNSVFSFQSSSNLGFISLSTINGTAQKTVPNLTPSSGLIKYFIKETAPTGWVLTSQVCDSGTPNDSSDDSVPSDKITVIAGQTTSCTFINTYAPLADRGSIKLVKNTVGGDAKFYFNSSNPGFVSLTTSGGTASYLFPNRYPGTNYNFSEATPPTNWILTSSSCDRGTPNAIEVVAGQITTCTFTNTYSPPLPTKGSIKIVKNTTGGDTTFSFNASSNLGTYIFLTTTGGTAEKIKPDLTPGSNYSISENVTSGWTLTGSSCSNGTPANITVVAGQETVCIFNNEKPTKGSIKIVKNTTGGNGSFSFSSNFGVNSITTSSGMGFEIKSNLTPGSGYNIQETIPSDWSLAGASCDSGSLITAIKVVAGKTTSCTFNNTYTPPPPTKGSIKIVKNTTGGDGTFIFNSNFGVGSLTTSNGTIEKIIPDLTPGSNYNISENSNSEWTLTGSSCNNGTPANITVVAGQETMCTFNNEYTPTGSIKIIKNTTGGDGSFSFTNSSNLGMNSLTTDNGTAERIITKLIPGSNYYIEESVPIDWTLDLVTCSESSELTTNGVKNIKVLAGKETICTFSNTYSPPPTTGSIKIIKETKGEDDKFDFESSFGISSLVTSSGTASQTINDLPEGYNYSIFEIIKDYWIIESVTCDESFKPITNGVKDIEVIAGKTTTCTFSNSKYYPGVPYGEGNDSERLPQRPTLFP</sequence>